<gene>
    <name evidence="2" type="primary">LOC123612321</name>
</gene>
<dbReference type="AlphaFoldDB" id="A0A9W3FJ30"/>
<name>A0A9W3FJ30_CAMBA</name>
<proteinExistence type="predicted"/>
<accession>A0A9W3FJ30</accession>
<reference evidence="2" key="1">
    <citation type="submission" date="2025-08" db="UniProtKB">
        <authorList>
            <consortium name="RefSeq"/>
        </authorList>
    </citation>
    <scope>IDENTIFICATION</scope>
    <source>
        <tissue evidence="2">Blood</tissue>
    </source>
</reference>
<sequence length="359" mass="39955">MPKAKELGQEWEAVVRRRVEPNTSVFGSNMWTPEMGSGFLEHHLWAKPLTEVITLDSHNIHDTMATHEDDHSEIQPTDVINLKAVWLNETQNRAQRQPVTAHDLGEGAVQDPRLNREHVLNVSPRWHRKPSTAAERGQEAFSANRPGARDARLSKCTRTHQLPDSLRITRRTAHYEVKSMKLTLLRSLEREPPCPLITRRNGPRKPRCTIQGRELSDVLGRRGRPTAPPPAIVIGGPAMIDGEVVRSPQVSCWNVPISQGPAKSLKSLLLLLCLSTSVSILQRLGLLLKPLHVSFPLFPVISDFGNLAYPLYPALDQWSPPPGSLPCSTLSTLTGGRLLRDFCSCLPLVNLADKKLPLP</sequence>
<organism evidence="2">
    <name type="scientific">Camelus bactrianus</name>
    <name type="common">Bactrian camel</name>
    <dbReference type="NCBI Taxonomy" id="9837"/>
    <lineage>
        <taxon>Eukaryota</taxon>
        <taxon>Metazoa</taxon>
        <taxon>Chordata</taxon>
        <taxon>Craniata</taxon>
        <taxon>Vertebrata</taxon>
        <taxon>Euteleostomi</taxon>
        <taxon>Mammalia</taxon>
        <taxon>Eutheria</taxon>
        <taxon>Laurasiatheria</taxon>
        <taxon>Artiodactyla</taxon>
        <taxon>Tylopoda</taxon>
        <taxon>Camelidae</taxon>
        <taxon>Camelus</taxon>
    </lineage>
</organism>
<feature type="region of interest" description="Disordered" evidence="1">
    <location>
        <begin position="127"/>
        <end position="152"/>
    </location>
</feature>
<protein>
    <submittedName>
        <fullName evidence="2">Uncharacterized protein LOC123612321</fullName>
    </submittedName>
</protein>
<dbReference type="RefSeq" id="XP_045361456.1">
    <property type="nucleotide sequence ID" value="XM_045505500.1"/>
</dbReference>
<evidence type="ECO:0000256" key="1">
    <source>
        <dbReference type="SAM" id="MobiDB-lite"/>
    </source>
</evidence>
<evidence type="ECO:0000313" key="2">
    <source>
        <dbReference type="RefSeq" id="XP_045361456.1"/>
    </source>
</evidence>